<protein>
    <submittedName>
        <fullName evidence="4">Uncharacterized protein</fullName>
    </submittedName>
</protein>
<dbReference type="Proteomes" id="UP000492821">
    <property type="component" value="Unassembled WGS sequence"/>
</dbReference>
<keyword evidence="3" id="KW-1185">Reference proteome</keyword>
<sequence length="504" mass="57420">MFGILCLIASFVLAENAIIDYKTGLIALNDPDEIPSNLKGVIEILPTNSTVLIPQEYGVSLYIGHERSSDDRARSLHFTFWADMDEDCADYGIRLYRYSHNQIQMQFTDFKYGRDEKFQWDDMRSIQKNLSALFFTIEDRTMYLDDHSVNPMYRRKIDIESKQCASNQGKFVICKLHFQRIGACPLRLKLNSQHKVVLFMPSVPEGDTYFKKVFTRDPGIEHTTTTAKLESSSSMYYEDDLTETESTSKPSKRREIPLSTEWLATLLVLECFILTFSGAGVVFVYYKKCRKAKKHEDEHHSEDEELENVLENLALRPPPPNQSIQRRVTSPRTQIVSQLIFNPEANESTKTAIPTSAKNASKPKPKVIAITRPTSPLKTAVFTSARKNTVKPRSSKKSKSKNALKKAKDKAKPKSKSASARRKLSKKAADDVPNDISIRREYMKKRKLALDEKQQTTTQKTFVNDDGVKVYGVDAEGCEQTQHSEDDSYRAQIQDALLARREGS</sequence>
<feature type="compositionally biased region" description="Polar residues" evidence="1">
    <location>
        <begin position="346"/>
        <end position="359"/>
    </location>
</feature>
<name>A0A7E4W7J2_PANRE</name>
<feature type="compositionally biased region" description="Basic residues" evidence="1">
    <location>
        <begin position="388"/>
        <end position="426"/>
    </location>
</feature>
<evidence type="ECO:0000256" key="1">
    <source>
        <dbReference type="SAM" id="MobiDB-lite"/>
    </source>
</evidence>
<keyword evidence="2" id="KW-0812">Transmembrane</keyword>
<feature type="transmembrane region" description="Helical" evidence="2">
    <location>
        <begin position="262"/>
        <end position="286"/>
    </location>
</feature>
<keyword evidence="2" id="KW-0472">Membrane</keyword>
<reference evidence="4" key="2">
    <citation type="submission" date="2020-10" db="UniProtKB">
        <authorList>
            <consortium name="WormBaseParasite"/>
        </authorList>
    </citation>
    <scope>IDENTIFICATION</scope>
</reference>
<evidence type="ECO:0000256" key="2">
    <source>
        <dbReference type="SAM" id="Phobius"/>
    </source>
</evidence>
<reference evidence="3" key="1">
    <citation type="journal article" date="2013" name="Genetics">
        <title>The draft genome and transcriptome of Panagrellus redivivus are shaped by the harsh demands of a free-living lifestyle.</title>
        <authorList>
            <person name="Srinivasan J."/>
            <person name="Dillman A.R."/>
            <person name="Macchietto M.G."/>
            <person name="Heikkinen L."/>
            <person name="Lakso M."/>
            <person name="Fracchia K.M."/>
            <person name="Antoshechkin I."/>
            <person name="Mortazavi A."/>
            <person name="Wong G."/>
            <person name="Sternberg P.W."/>
        </authorList>
    </citation>
    <scope>NUCLEOTIDE SEQUENCE [LARGE SCALE GENOMIC DNA]</scope>
    <source>
        <strain evidence="3">MT8872</strain>
    </source>
</reference>
<accession>A0A7E4W7J2</accession>
<proteinExistence type="predicted"/>
<dbReference type="AlphaFoldDB" id="A0A7E4W7J2"/>
<dbReference type="WBParaSite" id="Pan_g7040.t1">
    <property type="protein sequence ID" value="Pan_g7040.t1"/>
    <property type="gene ID" value="Pan_g7040"/>
</dbReference>
<evidence type="ECO:0000313" key="4">
    <source>
        <dbReference type="WBParaSite" id="Pan_g7040.t1"/>
    </source>
</evidence>
<keyword evidence="2" id="KW-1133">Transmembrane helix</keyword>
<feature type="compositionally biased region" description="Polar residues" evidence="1">
    <location>
        <begin position="372"/>
        <end position="387"/>
    </location>
</feature>
<organism evidence="3 4">
    <name type="scientific">Panagrellus redivivus</name>
    <name type="common">Microworm</name>
    <dbReference type="NCBI Taxonomy" id="6233"/>
    <lineage>
        <taxon>Eukaryota</taxon>
        <taxon>Metazoa</taxon>
        <taxon>Ecdysozoa</taxon>
        <taxon>Nematoda</taxon>
        <taxon>Chromadorea</taxon>
        <taxon>Rhabditida</taxon>
        <taxon>Tylenchina</taxon>
        <taxon>Panagrolaimomorpha</taxon>
        <taxon>Panagrolaimoidea</taxon>
        <taxon>Panagrolaimidae</taxon>
        <taxon>Panagrellus</taxon>
    </lineage>
</organism>
<feature type="region of interest" description="Disordered" evidence="1">
    <location>
        <begin position="346"/>
        <end position="438"/>
    </location>
</feature>
<evidence type="ECO:0000313" key="3">
    <source>
        <dbReference type="Proteomes" id="UP000492821"/>
    </source>
</evidence>